<sequence length="191" mass="21983">MKKVLFLFAVLLAFSSCSKKEYNDGWFDIEKNYVDIPQKKYDYSGIESKSANNSQNNNELKQDKIDTSKLDMNNVIEIKERMFINQCNDVYLNPDDYRGKIIKLQGIYDGFTDKETGEKLNFVFRYGPGCCGYDGVAGFEFDYKGNIPNPQDWIEVVGVVEILEIDNYETVRLNAISLNVLDKRGKEFVAN</sequence>
<name>A0A0G4K5T3_9SPIR</name>
<dbReference type="AlphaFoldDB" id="A0A0G4K5T3"/>
<dbReference type="InterPro" id="IPR048447">
    <property type="entry name" value="DUF1980_C"/>
</dbReference>
<protein>
    <recommendedName>
        <fullName evidence="2">DUF1980 domain-containing protein</fullName>
    </recommendedName>
</protein>
<reference evidence="4" key="1">
    <citation type="submission" date="2015-04" db="EMBL/GenBank/DDBJ databases">
        <authorList>
            <person name="Mushtaq Mamoona"/>
        </authorList>
    </citation>
    <scope>NUCLEOTIDE SEQUENCE [LARGE SCALE GENOMIC DNA]</scope>
    <source>
        <strain evidence="4">AN4859/03</strain>
    </source>
</reference>
<gene>
    <name evidence="3" type="ORF">BRSU_0759</name>
</gene>
<accession>A0A0G4K5T3</accession>
<feature type="chain" id="PRO_5005194669" description="DUF1980 domain-containing protein" evidence="1">
    <location>
        <begin position="20"/>
        <end position="191"/>
    </location>
</feature>
<keyword evidence="4" id="KW-1185">Reference proteome</keyword>
<dbReference type="OrthoDB" id="9770408at2"/>
<dbReference type="Proteomes" id="UP000043763">
    <property type="component" value="Unassembled WGS sequence"/>
</dbReference>
<feature type="signal peptide" evidence="1">
    <location>
        <begin position="1"/>
        <end position="19"/>
    </location>
</feature>
<dbReference type="RefSeq" id="WP_048593857.1">
    <property type="nucleotide sequence ID" value="NZ_CVLB01000001.1"/>
</dbReference>
<dbReference type="PROSITE" id="PS51257">
    <property type="entry name" value="PROKAR_LIPOPROTEIN"/>
    <property type="match status" value="1"/>
</dbReference>
<evidence type="ECO:0000259" key="2">
    <source>
        <dbReference type="Pfam" id="PF21537"/>
    </source>
</evidence>
<dbReference type="EMBL" id="CVLB01000001">
    <property type="protein sequence ID" value="CRF32387.1"/>
    <property type="molecule type" value="Genomic_DNA"/>
</dbReference>
<evidence type="ECO:0000313" key="4">
    <source>
        <dbReference type="Proteomes" id="UP000043763"/>
    </source>
</evidence>
<evidence type="ECO:0000256" key="1">
    <source>
        <dbReference type="SAM" id="SignalP"/>
    </source>
</evidence>
<feature type="domain" description="DUF1980" evidence="2">
    <location>
        <begin position="66"/>
        <end position="168"/>
    </location>
</feature>
<dbReference type="Pfam" id="PF21537">
    <property type="entry name" value="DUF1980_C"/>
    <property type="match status" value="1"/>
</dbReference>
<keyword evidence="1" id="KW-0732">Signal</keyword>
<proteinExistence type="predicted"/>
<evidence type="ECO:0000313" key="3">
    <source>
        <dbReference type="EMBL" id="CRF32387.1"/>
    </source>
</evidence>
<organism evidence="3 4">
    <name type="scientific">Brachyspira suanatina</name>
    <dbReference type="NCBI Taxonomy" id="381802"/>
    <lineage>
        <taxon>Bacteria</taxon>
        <taxon>Pseudomonadati</taxon>
        <taxon>Spirochaetota</taxon>
        <taxon>Spirochaetia</taxon>
        <taxon>Brachyspirales</taxon>
        <taxon>Brachyspiraceae</taxon>
        <taxon>Brachyspira</taxon>
    </lineage>
</organism>